<keyword evidence="8" id="KW-1185">Reference proteome</keyword>
<feature type="region of interest" description="Disordered" evidence="5">
    <location>
        <begin position="78"/>
        <end position="104"/>
    </location>
</feature>
<protein>
    <recommendedName>
        <fullName evidence="1">gamma-glutamylcyclotransferase</fullName>
        <ecNumber evidence="1">4.3.2.9</ecNumber>
    </recommendedName>
</protein>
<evidence type="ECO:0000256" key="1">
    <source>
        <dbReference type="ARBA" id="ARBA00012346"/>
    </source>
</evidence>
<name>A0AAI8YD50_9PEZI</name>
<dbReference type="PANTHER" id="PTHR12935">
    <property type="entry name" value="GAMMA-GLUTAMYLCYCLOTRANSFERASE"/>
    <property type="match status" value="1"/>
</dbReference>
<evidence type="ECO:0000256" key="4">
    <source>
        <dbReference type="PIRSR" id="PIRSR617939-2"/>
    </source>
</evidence>
<comment type="caution">
    <text evidence="7">The sequence shown here is derived from an EMBL/GenBank/DDBJ whole genome shotgun (WGS) entry which is preliminary data.</text>
</comment>
<organism evidence="7 8">
    <name type="scientific">Anthostomella pinea</name>
    <dbReference type="NCBI Taxonomy" id="933095"/>
    <lineage>
        <taxon>Eukaryota</taxon>
        <taxon>Fungi</taxon>
        <taxon>Dikarya</taxon>
        <taxon>Ascomycota</taxon>
        <taxon>Pezizomycotina</taxon>
        <taxon>Sordariomycetes</taxon>
        <taxon>Xylariomycetidae</taxon>
        <taxon>Xylariales</taxon>
        <taxon>Xylariaceae</taxon>
        <taxon>Anthostomella</taxon>
    </lineage>
</organism>
<proteinExistence type="predicted"/>
<evidence type="ECO:0000313" key="7">
    <source>
        <dbReference type="EMBL" id="CAJ2500446.1"/>
    </source>
</evidence>
<feature type="compositionally biased region" description="Basic and acidic residues" evidence="5">
    <location>
        <begin position="78"/>
        <end position="88"/>
    </location>
</feature>
<feature type="binding site" evidence="4">
    <location>
        <position position="177"/>
    </location>
    <ligand>
        <name>substrate</name>
    </ligand>
</feature>
<evidence type="ECO:0000259" key="6">
    <source>
        <dbReference type="Pfam" id="PF06094"/>
    </source>
</evidence>
<dbReference type="Pfam" id="PF06094">
    <property type="entry name" value="GGACT"/>
    <property type="match status" value="1"/>
</dbReference>
<dbReference type="PANTHER" id="PTHR12935:SF0">
    <property type="entry name" value="GAMMA-GLUTAMYLCYCLOTRANSFERASE"/>
    <property type="match status" value="1"/>
</dbReference>
<evidence type="ECO:0000313" key="8">
    <source>
        <dbReference type="Proteomes" id="UP001295740"/>
    </source>
</evidence>
<dbReference type="InterPro" id="IPR013024">
    <property type="entry name" value="GGCT-like"/>
</dbReference>
<feature type="active site" description="Proton acceptor" evidence="3">
    <location>
        <position position="130"/>
    </location>
</feature>
<dbReference type="EC" id="4.3.2.9" evidence="1"/>
<accession>A0AAI8YD50</accession>
<evidence type="ECO:0000256" key="3">
    <source>
        <dbReference type="PIRSR" id="PIRSR617939-1"/>
    </source>
</evidence>
<keyword evidence="2" id="KW-0456">Lyase</keyword>
<evidence type="ECO:0000256" key="5">
    <source>
        <dbReference type="SAM" id="MobiDB-lite"/>
    </source>
</evidence>
<dbReference type="SUPFAM" id="SSF110857">
    <property type="entry name" value="Gamma-glutamyl cyclotransferase-like"/>
    <property type="match status" value="1"/>
</dbReference>
<dbReference type="Proteomes" id="UP001295740">
    <property type="component" value="Unassembled WGS sequence"/>
</dbReference>
<dbReference type="InterPro" id="IPR009288">
    <property type="entry name" value="AIG2-like_dom"/>
</dbReference>
<dbReference type="InterPro" id="IPR017939">
    <property type="entry name" value="G-Glutamylcylcotransferase"/>
</dbReference>
<feature type="domain" description="Gamma-glutamylcyclotransferase AIG2-like" evidence="6">
    <location>
        <begin position="108"/>
        <end position="163"/>
    </location>
</feature>
<evidence type="ECO:0000256" key="2">
    <source>
        <dbReference type="ARBA" id="ARBA00023239"/>
    </source>
</evidence>
<sequence>MEAESKPPVPVAVAVTAMANKYTSTGEELYFAYGSNLSPTQMKERCPGSTPIGLAHLPGWTWIINERGYANIVQINTDRDPDAPKELSETSPVGHKTDGKANGQSAAAHGVYGVLYRLDPTDKATLDVYEGVPWSYERQFVEAIWVEGPDAEKGQKVTVLAYVDYLRVTPDVPRPEYIVRMNSGIDEALSTWKLPQTYVQEVMRPFIPNDNGEA</sequence>
<dbReference type="InterPro" id="IPR036568">
    <property type="entry name" value="GGCT-like_sf"/>
</dbReference>
<dbReference type="CDD" id="cd06661">
    <property type="entry name" value="GGCT_like"/>
    <property type="match status" value="1"/>
</dbReference>
<dbReference type="EMBL" id="CAUWAG010000003">
    <property type="protein sequence ID" value="CAJ2500446.1"/>
    <property type="molecule type" value="Genomic_DNA"/>
</dbReference>
<dbReference type="Gene3D" id="3.10.490.10">
    <property type="entry name" value="Gamma-glutamyl cyclotransferase-like"/>
    <property type="match status" value="1"/>
</dbReference>
<dbReference type="GO" id="GO:0003839">
    <property type="term" value="F:gamma-glutamylcyclotransferase activity"/>
    <property type="evidence" value="ECO:0007669"/>
    <property type="project" value="UniProtKB-EC"/>
</dbReference>
<dbReference type="AlphaFoldDB" id="A0AAI8YD50"/>
<feature type="binding site" evidence="4">
    <location>
        <begin position="30"/>
        <end position="35"/>
    </location>
    <ligand>
        <name>substrate</name>
    </ligand>
</feature>
<gene>
    <name evidence="7" type="ORF">KHLLAP_LOCUS914</name>
</gene>
<reference evidence="7" key="1">
    <citation type="submission" date="2023-10" db="EMBL/GenBank/DDBJ databases">
        <authorList>
            <person name="Hackl T."/>
        </authorList>
    </citation>
    <scope>NUCLEOTIDE SEQUENCE</scope>
</reference>